<dbReference type="NCBIfam" id="TIGR03544">
    <property type="entry name" value="DivI1A_domain"/>
    <property type="match status" value="1"/>
</dbReference>
<evidence type="ECO:0000256" key="7">
    <source>
        <dbReference type="ARBA" id="ARBA00023306"/>
    </source>
</evidence>
<keyword evidence="6 9" id="KW-0175">Coiled coil</keyword>
<evidence type="ECO:0000256" key="6">
    <source>
        <dbReference type="ARBA" id="ARBA00023054"/>
    </source>
</evidence>
<feature type="compositionally biased region" description="Low complexity" evidence="10">
    <location>
        <begin position="275"/>
        <end position="287"/>
    </location>
</feature>
<gene>
    <name evidence="11" type="ORF">AVDCRST_MAG20-735</name>
</gene>
<evidence type="ECO:0000256" key="1">
    <source>
        <dbReference type="ARBA" id="ARBA00004496"/>
    </source>
</evidence>
<feature type="compositionally biased region" description="Low complexity" evidence="10">
    <location>
        <begin position="295"/>
        <end position="304"/>
    </location>
</feature>
<feature type="coiled-coil region" evidence="9">
    <location>
        <begin position="87"/>
        <end position="125"/>
    </location>
</feature>
<dbReference type="Pfam" id="PF05103">
    <property type="entry name" value="DivIVA"/>
    <property type="match status" value="1"/>
</dbReference>
<dbReference type="PANTHER" id="PTHR35794">
    <property type="entry name" value="CELL DIVISION PROTEIN DIVIVA"/>
    <property type="match status" value="1"/>
</dbReference>
<feature type="region of interest" description="Disordered" evidence="10">
    <location>
        <begin position="275"/>
        <end position="361"/>
    </location>
</feature>
<accession>A0A6J4HGG4</accession>
<organism evidence="11">
    <name type="scientific">uncultured Acidimicrobiales bacterium</name>
    <dbReference type="NCBI Taxonomy" id="310071"/>
    <lineage>
        <taxon>Bacteria</taxon>
        <taxon>Bacillati</taxon>
        <taxon>Actinomycetota</taxon>
        <taxon>Acidimicrobiia</taxon>
        <taxon>Acidimicrobiales</taxon>
        <taxon>environmental samples</taxon>
    </lineage>
</organism>
<dbReference type="Gene3D" id="6.10.250.660">
    <property type="match status" value="1"/>
</dbReference>
<evidence type="ECO:0000256" key="2">
    <source>
        <dbReference type="ARBA" id="ARBA00009008"/>
    </source>
</evidence>
<dbReference type="PANTHER" id="PTHR35794:SF2">
    <property type="entry name" value="CELL DIVISION PROTEIN DIVIVA"/>
    <property type="match status" value="1"/>
</dbReference>
<name>A0A6J4HGG4_9ACTN</name>
<keyword evidence="4" id="KW-0963">Cytoplasm</keyword>
<dbReference type="AlphaFoldDB" id="A0A6J4HGG4"/>
<reference evidence="11" key="1">
    <citation type="submission" date="2020-02" db="EMBL/GenBank/DDBJ databases">
        <authorList>
            <person name="Meier V. D."/>
        </authorList>
    </citation>
    <scope>NUCLEOTIDE SEQUENCE</scope>
    <source>
        <strain evidence="11">AVDCRST_MAG20</strain>
    </source>
</reference>
<dbReference type="GO" id="GO:0005737">
    <property type="term" value="C:cytoplasm"/>
    <property type="evidence" value="ECO:0007669"/>
    <property type="project" value="UniProtKB-SubCell"/>
</dbReference>
<evidence type="ECO:0000256" key="5">
    <source>
        <dbReference type="ARBA" id="ARBA00022618"/>
    </source>
</evidence>
<evidence type="ECO:0000256" key="4">
    <source>
        <dbReference type="ARBA" id="ARBA00022490"/>
    </source>
</evidence>
<sequence length="720" mass="73675">MSEIGVIGADDVARKEFATSFRGYDPHEVRAFLGHIGAELAELRANGRSLEDRLAAAESRAVPRELGGEELERALGLEMAKVLQASREAAADIRRRAEEQVARLLQEASEEIARLRAEAAADIAERSAEAESAAAVRRDEADRAAEEARAAAVASASAEVEAAKERGRQMVVEAQVVRERILRDLGRRRRLGQQHLEQLRAGRERLLEACRGVQGVLDVAMADLVVSEPEARAAAETAGLRVAASAELTLEELEAEVVAAVDAGLVAVPPRPQAEAAEAGVATEAGPEAPPAGTDPPTDAAAGPEAERGAAPRRRIPDPPAAAAVVHDQRTAGGAAPVAEEPVAQRAGQRRRRRSPAPATVQVVDAGERFEGVRLLPPEPPAVEPPAGEVVDPAAAGAGEAVDVVDEVLPGAAGTPVGEGAVVDAGPGSGEPGASAGPVAGEAAQVDLGADGGGAAQQEADHTISELPEDRAATVAGAGDPPTEQDAGGRPGPATVDVPAEVPVDDAAAAVTAAFDQRDGQVEPHERALARALKRALADEQNQLLDDLRQAKGVPGPDVLLPPAEEHAARCARVAVEVLAAAAASGGGSLPAAEVQAMATAMGADLVAGLRPRLARALDDGGGDEAAVAGAVSAAYREWKTARIEPLARHHVLSAWAAGSFASADDAELQWVVDPEVGCSPDCADNVLAGPTAKGEAFPTGQLHPPAHPGCRCLVLPANR</sequence>
<dbReference type="GO" id="GO:0051301">
    <property type="term" value="P:cell division"/>
    <property type="evidence" value="ECO:0007669"/>
    <property type="project" value="UniProtKB-KW"/>
</dbReference>
<evidence type="ECO:0000256" key="3">
    <source>
        <dbReference type="ARBA" id="ARBA00018787"/>
    </source>
</evidence>
<keyword evidence="7" id="KW-0131">Cell cycle</keyword>
<comment type="subcellular location">
    <subcellularLocation>
        <location evidence="1">Cytoplasm</location>
    </subcellularLocation>
</comment>
<protein>
    <recommendedName>
        <fullName evidence="3">Cell wall synthesis protein Wag31</fullName>
    </recommendedName>
    <alternativeName>
        <fullName evidence="8">Antigen 84</fullName>
    </alternativeName>
</protein>
<evidence type="ECO:0000313" key="11">
    <source>
        <dbReference type="EMBL" id="CAA9220680.1"/>
    </source>
</evidence>
<comment type="similarity">
    <text evidence="2">Belongs to the DivIVA family.</text>
</comment>
<evidence type="ECO:0000256" key="10">
    <source>
        <dbReference type="SAM" id="MobiDB-lite"/>
    </source>
</evidence>
<evidence type="ECO:0000256" key="9">
    <source>
        <dbReference type="SAM" id="Coils"/>
    </source>
</evidence>
<proteinExistence type="inferred from homology"/>
<evidence type="ECO:0000256" key="8">
    <source>
        <dbReference type="ARBA" id="ARBA00031737"/>
    </source>
</evidence>
<dbReference type="InterPro" id="IPR007793">
    <property type="entry name" value="DivIVA_fam"/>
</dbReference>
<dbReference type="EMBL" id="CADCSY010000027">
    <property type="protein sequence ID" value="CAA9220680.1"/>
    <property type="molecule type" value="Genomic_DNA"/>
</dbReference>
<keyword evidence="5" id="KW-0132">Cell division</keyword>
<feature type="region of interest" description="Disordered" evidence="10">
    <location>
        <begin position="474"/>
        <end position="497"/>
    </location>
</feature>
<dbReference type="InterPro" id="IPR019933">
    <property type="entry name" value="DivIVA_domain"/>
</dbReference>